<dbReference type="SMART" id="SM00195">
    <property type="entry name" value="DSPc"/>
    <property type="match status" value="2"/>
</dbReference>
<comment type="similarity">
    <text evidence="1">Belongs to the protein-tyrosine phosphatase family. Non-receptor class dual specificity subfamily.</text>
</comment>
<keyword evidence="8" id="KW-1185">Reference proteome</keyword>
<dbReference type="GO" id="GO:0004725">
    <property type="term" value="F:protein tyrosine phosphatase activity"/>
    <property type="evidence" value="ECO:0007669"/>
    <property type="project" value="UniProtKB-EC"/>
</dbReference>
<feature type="domain" description="Tyrosine specific protein phosphatases" evidence="6">
    <location>
        <begin position="78"/>
        <end position="136"/>
    </location>
</feature>
<dbReference type="OrthoDB" id="2017893at2759"/>
<dbReference type="PROSITE" id="PS50056">
    <property type="entry name" value="TYR_PHOSPHATASE_2"/>
    <property type="match status" value="1"/>
</dbReference>
<dbReference type="InterPro" id="IPR029021">
    <property type="entry name" value="Prot-tyrosine_phosphatase-like"/>
</dbReference>
<gene>
    <name evidence="7" type="ORF">M422DRAFT_784322</name>
</gene>
<evidence type="ECO:0000256" key="3">
    <source>
        <dbReference type="ARBA" id="ARBA00022801"/>
    </source>
</evidence>
<dbReference type="PANTHER" id="PTHR45848:SF4">
    <property type="entry name" value="DUAL SPECIFICITY PROTEIN PHOSPHATASE 12"/>
    <property type="match status" value="1"/>
</dbReference>
<accession>A0A0C9UK58</accession>
<dbReference type="Pfam" id="PF00782">
    <property type="entry name" value="DSPc"/>
    <property type="match status" value="2"/>
</dbReference>
<reference evidence="7 8" key="1">
    <citation type="submission" date="2014-06" db="EMBL/GenBank/DDBJ databases">
        <title>Evolutionary Origins and Diversification of the Mycorrhizal Mutualists.</title>
        <authorList>
            <consortium name="DOE Joint Genome Institute"/>
            <consortium name="Mycorrhizal Genomics Consortium"/>
            <person name="Kohler A."/>
            <person name="Kuo A."/>
            <person name="Nagy L.G."/>
            <person name="Floudas D."/>
            <person name="Copeland A."/>
            <person name="Barry K.W."/>
            <person name="Cichocki N."/>
            <person name="Veneault-Fourrey C."/>
            <person name="LaButti K."/>
            <person name="Lindquist E.A."/>
            <person name="Lipzen A."/>
            <person name="Lundell T."/>
            <person name="Morin E."/>
            <person name="Murat C."/>
            <person name="Riley R."/>
            <person name="Ohm R."/>
            <person name="Sun H."/>
            <person name="Tunlid A."/>
            <person name="Henrissat B."/>
            <person name="Grigoriev I.V."/>
            <person name="Hibbett D.S."/>
            <person name="Martin F."/>
        </authorList>
    </citation>
    <scope>NUCLEOTIDE SEQUENCE [LARGE SCALE GENOMIC DNA]</scope>
    <source>
        <strain evidence="7 8">SS14</strain>
    </source>
</reference>
<evidence type="ECO:0000313" key="8">
    <source>
        <dbReference type="Proteomes" id="UP000054279"/>
    </source>
</evidence>
<dbReference type="AlphaFoldDB" id="A0A0C9UK58"/>
<dbReference type="Proteomes" id="UP000054279">
    <property type="component" value="Unassembled WGS sequence"/>
</dbReference>
<feature type="domain" description="Tyrosine-protein phosphatase" evidence="5">
    <location>
        <begin position="18"/>
        <end position="157"/>
    </location>
</feature>
<dbReference type="PROSITE" id="PS50054">
    <property type="entry name" value="TYR_PHOSPHATASE_DUAL"/>
    <property type="match status" value="1"/>
</dbReference>
<dbReference type="GO" id="GO:0008138">
    <property type="term" value="F:protein tyrosine/serine/threonine phosphatase activity"/>
    <property type="evidence" value="ECO:0007669"/>
    <property type="project" value="TreeGrafter"/>
</dbReference>
<dbReference type="EC" id="3.1.3.48" evidence="2"/>
<keyword evidence="4" id="KW-0904">Protein phosphatase</keyword>
<keyword evidence="3" id="KW-0378">Hydrolase</keyword>
<evidence type="ECO:0000256" key="4">
    <source>
        <dbReference type="ARBA" id="ARBA00022912"/>
    </source>
</evidence>
<proteinExistence type="inferred from homology"/>
<dbReference type="SUPFAM" id="SSF52799">
    <property type="entry name" value="(Phosphotyrosine protein) phosphatases II"/>
    <property type="match status" value="2"/>
</dbReference>
<dbReference type="PANTHER" id="PTHR45848">
    <property type="entry name" value="DUAL SPECIFICITY PROTEIN PHOSPHATASE 12 FAMILY MEMBER"/>
    <property type="match status" value="1"/>
</dbReference>
<dbReference type="Gene3D" id="3.90.190.10">
    <property type="entry name" value="Protein tyrosine phosphatase superfamily"/>
    <property type="match status" value="2"/>
</dbReference>
<evidence type="ECO:0000256" key="2">
    <source>
        <dbReference type="ARBA" id="ARBA00013064"/>
    </source>
</evidence>
<dbReference type="EMBL" id="KN837286">
    <property type="protein sequence ID" value="KIJ29272.1"/>
    <property type="molecule type" value="Genomic_DNA"/>
</dbReference>
<dbReference type="InterPro" id="IPR020422">
    <property type="entry name" value="TYR_PHOSPHATASE_DUAL_dom"/>
</dbReference>
<dbReference type="HOGENOM" id="CLU_053556_0_0_1"/>
<evidence type="ECO:0000259" key="5">
    <source>
        <dbReference type="PROSITE" id="PS50054"/>
    </source>
</evidence>
<dbReference type="CDD" id="cd14498">
    <property type="entry name" value="DSP"/>
    <property type="match status" value="2"/>
</dbReference>
<evidence type="ECO:0000259" key="6">
    <source>
        <dbReference type="PROSITE" id="PS50056"/>
    </source>
</evidence>
<protein>
    <recommendedName>
        <fullName evidence="2">protein-tyrosine-phosphatase</fullName>
        <ecNumber evidence="2">3.1.3.48</ecNumber>
    </recommendedName>
</protein>
<evidence type="ECO:0000256" key="1">
    <source>
        <dbReference type="ARBA" id="ARBA00008601"/>
    </source>
</evidence>
<organism evidence="7 8">
    <name type="scientific">Sphaerobolus stellatus (strain SS14)</name>
    <dbReference type="NCBI Taxonomy" id="990650"/>
    <lineage>
        <taxon>Eukaryota</taxon>
        <taxon>Fungi</taxon>
        <taxon>Dikarya</taxon>
        <taxon>Basidiomycota</taxon>
        <taxon>Agaricomycotina</taxon>
        <taxon>Agaricomycetes</taxon>
        <taxon>Phallomycetidae</taxon>
        <taxon>Geastrales</taxon>
        <taxon>Sphaerobolaceae</taxon>
        <taxon>Sphaerobolus</taxon>
    </lineage>
</organism>
<evidence type="ECO:0000313" key="7">
    <source>
        <dbReference type="EMBL" id="KIJ29272.1"/>
    </source>
</evidence>
<sequence length="382" mass="42973">MAALQHPIPTFFSSLTRHPDEIISDRLYLGGLAAALDGALMSSLGITHILSVCPECTWDIPTHMAIHVDDTPDENILIRLPEACDFIQRALNSGGKVYVHCMMGVSRSVTVVVAYLMKSQGISLHDALAYVKSRRPIIRPNYGFMEQLEVWRACNYAPTVVNPAYSAWKRKHDEEHGLLLSSSSDPTRLSDRLYMVEDLPSSAQHQASFFRRHSITHLLTLTPYQPIAMSESTPVIDRCHINLEDGLSEDLVINLPEAIEFIDSGMKESQETVTLIHCFDLSRICVVACAYWMTVRNIDSATAFKLLEVGLPLYSPTAEFTALLGLFEACGCAPSPKHPEILAFRQRKREEEESRKYRGFRQNTDAPWIMWQPPTQKRGKGK</sequence>
<dbReference type="InterPro" id="IPR000387">
    <property type="entry name" value="Tyr_Pase_dom"/>
</dbReference>
<name>A0A0C9UK58_SPHS4</name>
<dbReference type="InterPro" id="IPR000340">
    <property type="entry name" value="Dual-sp_phosphatase_cat-dom"/>
</dbReference>